<dbReference type="PROSITE" id="PS50109">
    <property type="entry name" value="HIS_KIN"/>
    <property type="match status" value="1"/>
</dbReference>
<evidence type="ECO:0000256" key="7">
    <source>
        <dbReference type="SAM" id="Coils"/>
    </source>
</evidence>
<evidence type="ECO:0000256" key="3">
    <source>
        <dbReference type="ARBA" id="ARBA00022553"/>
    </source>
</evidence>
<dbReference type="NCBIfam" id="TIGR00229">
    <property type="entry name" value="sensory_box"/>
    <property type="match status" value="1"/>
</dbReference>
<feature type="domain" description="Response regulatory" evidence="9">
    <location>
        <begin position="724"/>
        <end position="836"/>
    </location>
</feature>
<dbReference type="CDD" id="cd00082">
    <property type="entry name" value="HisKA"/>
    <property type="match status" value="1"/>
</dbReference>
<keyword evidence="12" id="KW-1185">Reference proteome</keyword>
<dbReference type="InterPro" id="IPR011006">
    <property type="entry name" value="CheY-like_superfamily"/>
</dbReference>
<dbReference type="InterPro" id="IPR004358">
    <property type="entry name" value="Sig_transdc_His_kin-like_C"/>
</dbReference>
<evidence type="ECO:0000256" key="1">
    <source>
        <dbReference type="ARBA" id="ARBA00000085"/>
    </source>
</evidence>
<evidence type="ECO:0000256" key="4">
    <source>
        <dbReference type="ARBA" id="ARBA00022679"/>
    </source>
</evidence>
<accession>A0A0R3E5Y2</accession>
<evidence type="ECO:0000313" key="11">
    <source>
        <dbReference type="EMBL" id="KRQ14709.1"/>
    </source>
</evidence>
<dbReference type="PRINTS" id="PR00344">
    <property type="entry name" value="BCTRLSENSOR"/>
</dbReference>
<evidence type="ECO:0000313" key="12">
    <source>
        <dbReference type="Proteomes" id="UP000051936"/>
    </source>
</evidence>
<feature type="domain" description="Histidine kinase" evidence="8">
    <location>
        <begin position="478"/>
        <end position="698"/>
    </location>
</feature>
<dbReference type="SMART" id="SM00387">
    <property type="entry name" value="HATPase_c"/>
    <property type="match status" value="1"/>
</dbReference>
<feature type="domain" description="PAS" evidence="10">
    <location>
        <begin position="149"/>
        <end position="206"/>
    </location>
</feature>
<dbReference type="SMART" id="SM00448">
    <property type="entry name" value="REC"/>
    <property type="match status" value="1"/>
</dbReference>
<dbReference type="Pfam" id="PF02518">
    <property type="entry name" value="HATPase_c"/>
    <property type="match status" value="1"/>
</dbReference>
<protein>
    <recommendedName>
        <fullName evidence="2">histidine kinase</fullName>
        <ecNumber evidence="2">2.7.13.3</ecNumber>
    </recommendedName>
</protein>
<dbReference type="Proteomes" id="UP000051936">
    <property type="component" value="Unassembled WGS sequence"/>
</dbReference>
<dbReference type="AlphaFoldDB" id="A0A0R3E5Y2"/>
<dbReference type="SUPFAM" id="SSF47384">
    <property type="entry name" value="Homodimeric domain of signal transducing histidine kinase"/>
    <property type="match status" value="1"/>
</dbReference>
<dbReference type="RefSeq" id="WP_057746628.1">
    <property type="nucleotide sequence ID" value="NZ_LJYG01000047.1"/>
</dbReference>
<keyword evidence="7" id="KW-0175">Coiled coil</keyword>
<dbReference type="GO" id="GO:0000155">
    <property type="term" value="F:phosphorelay sensor kinase activity"/>
    <property type="evidence" value="ECO:0007669"/>
    <property type="project" value="InterPro"/>
</dbReference>
<gene>
    <name evidence="11" type="ORF">AOQ71_12570</name>
</gene>
<dbReference type="InterPro" id="IPR036890">
    <property type="entry name" value="HATPase_C_sf"/>
</dbReference>
<dbReference type="EC" id="2.7.13.3" evidence="2"/>
<name>A0A0R3E5Y2_9BRAD</name>
<organism evidence="11 12">
    <name type="scientific">Bradyrhizobium manausense</name>
    <dbReference type="NCBI Taxonomy" id="989370"/>
    <lineage>
        <taxon>Bacteria</taxon>
        <taxon>Pseudomonadati</taxon>
        <taxon>Pseudomonadota</taxon>
        <taxon>Alphaproteobacteria</taxon>
        <taxon>Hyphomicrobiales</taxon>
        <taxon>Nitrobacteraceae</taxon>
        <taxon>Bradyrhizobium</taxon>
    </lineage>
</organism>
<dbReference type="InterPro" id="IPR001789">
    <property type="entry name" value="Sig_transdc_resp-reg_receiver"/>
</dbReference>
<dbReference type="InterPro" id="IPR000014">
    <property type="entry name" value="PAS"/>
</dbReference>
<dbReference type="SMART" id="SM00388">
    <property type="entry name" value="HisKA"/>
    <property type="match status" value="1"/>
</dbReference>
<dbReference type="SMART" id="SM00091">
    <property type="entry name" value="PAS"/>
    <property type="match status" value="1"/>
</dbReference>
<comment type="caution">
    <text evidence="11">The sequence shown here is derived from an EMBL/GenBank/DDBJ whole genome shotgun (WGS) entry which is preliminary data.</text>
</comment>
<dbReference type="InterPro" id="IPR005467">
    <property type="entry name" value="His_kinase_dom"/>
</dbReference>
<comment type="catalytic activity">
    <reaction evidence="1">
        <text>ATP + protein L-histidine = ADP + protein N-phospho-L-histidine.</text>
        <dbReference type="EC" id="2.7.13.3"/>
    </reaction>
</comment>
<keyword evidence="4" id="KW-0808">Transferase</keyword>
<dbReference type="Pfam" id="PF01590">
    <property type="entry name" value="GAF"/>
    <property type="match status" value="1"/>
</dbReference>
<dbReference type="SUPFAM" id="SSF55781">
    <property type="entry name" value="GAF domain-like"/>
    <property type="match status" value="1"/>
</dbReference>
<keyword evidence="5" id="KW-0418">Kinase</keyword>
<dbReference type="PROSITE" id="PS50112">
    <property type="entry name" value="PAS"/>
    <property type="match status" value="1"/>
</dbReference>
<dbReference type="Gene3D" id="3.30.450.20">
    <property type="entry name" value="PAS domain"/>
    <property type="match status" value="1"/>
</dbReference>
<reference evidence="11 12" key="1">
    <citation type="submission" date="2015-09" db="EMBL/GenBank/DDBJ databases">
        <title>Draft Genome Sequence of Bradyrhizobium manausense Strain BR 3351T, a Novel Symbiotic Nitrogen-Fixing Alphaproteobacterium Isolated from Brazilian Amazon Rain Forest.</title>
        <authorList>
            <person name="De Araujo J.L."/>
            <person name="Zilli J.E."/>
        </authorList>
    </citation>
    <scope>NUCLEOTIDE SEQUENCE [LARGE SCALE GENOMIC DNA]</scope>
    <source>
        <strain evidence="11 12">BR3351</strain>
    </source>
</reference>
<dbReference type="STRING" id="989370.AOQ71_12570"/>
<evidence type="ECO:0000259" key="8">
    <source>
        <dbReference type="PROSITE" id="PS50109"/>
    </source>
</evidence>
<dbReference type="InterPro" id="IPR003594">
    <property type="entry name" value="HATPase_dom"/>
</dbReference>
<dbReference type="InterPro" id="IPR029016">
    <property type="entry name" value="GAF-like_dom_sf"/>
</dbReference>
<evidence type="ECO:0000259" key="9">
    <source>
        <dbReference type="PROSITE" id="PS50110"/>
    </source>
</evidence>
<dbReference type="CDD" id="cd00130">
    <property type="entry name" value="PAS"/>
    <property type="match status" value="1"/>
</dbReference>
<keyword evidence="3 6" id="KW-0597">Phosphoprotein</keyword>
<dbReference type="Gene3D" id="3.30.450.40">
    <property type="match status" value="1"/>
</dbReference>
<dbReference type="Pfam" id="PF00072">
    <property type="entry name" value="Response_reg"/>
    <property type="match status" value="1"/>
</dbReference>
<evidence type="ECO:0000256" key="2">
    <source>
        <dbReference type="ARBA" id="ARBA00012438"/>
    </source>
</evidence>
<sequence>MNRSTLSERALVLAPRGRDAILASGILREADLLADPCSSLSDLIAELNAGAAFVVVTEEALATADLRPLSAWLAEQEDWSDLPFVLLTTRGGGLERNPAAQRFLDVLGNVTFLERPFHPTTLVSLARSALRSRRRQYEARARLQALRASEQGLRLVIESAADYAIITTDPERRVTSWSVGAEAIFGWTAAEMTGRSADAIFTPADRASGQPAVEACSAREKGFAPDERWHQRADGSLVYLRGSMRPLPRNDQGHERGFIKIARDETDRQFAETRRIALVELSDRIRDIDDPATLSYAAAEILGRTLGVSRAGYGTIDKAAETITIERDWNAPGIKSLAGVLHFRDYGTYIEDLKRGETVVFADAENDPRTAATANALKAISAQSVVNMPVTEQGGFVALLYLNHATAREWAPAELDLIREVADCTRTAVERRRAEREIRELAATLEQRVMERTAELMRAEEALRQAQKIEAVGQLTGGVAHDFNNLLTIIKSSTDLLLRPGISEERRRRYVDAISATVDRASKLTGQLLAFARRQALKPEVFDAADRVQAIIDMLITIVGSRIRIETEVACENCFVEADVSQFETALVNMAVNARDAMNGEGALLIKIEELAGMPAVRGQAGSDPCVAVSLTDTGAGISPDKLTHVFEPFFTTKEVGKGTGLGLSQVYGFAKQSGGDVTVESEVGLGTTFTLYLPRAERETISDEAAGAATLESPRSDHGRGRRVLVVEDNVEVGRSSTQILEDLGYETTLAANADEALKLLDEANSYDVVFSDVIMPGMNGVDLGREIRRRYPGIPVVLTSGYSEVLAEDGRHGFDLIQKPYAAEELSRVLRRVS</sequence>
<dbReference type="SUPFAM" id="SSF55785">
    <property type="entry name" value="PYP-like sensor domain (PAS domain)"/>
    <property type="match status" value="1"/>
</dbReference>
<feature type="coiled-coil region" evidence="7">
    <location>
        <begin position="431"/>
        <end position="469"/>
    </location>
</feature>
<evidence type="ECO:0000256" key="5">
    <source>
        <dbReference type="ARBA" id="ARBA00022777"/>
    </source>
</evidence>
<dbReference type="InterPro" id="IPR036097">
    <property type="entry name" value="HisK_dim/P_sf"/>
</dbReference>
<dbReference type="SUPFAM" id="SSF55874">
    <property type="entry name" value="ATPase domain of HSP90 chaperone/DNA topoisomerase II/histidine kinase"/>
    <property type="match status" value="1"/>
</dbReference>
<evidence type="ECO:0000259" key="10">
    <source>
        <dbReference type="PROSITE" id="PS50112"/>
    </source>
</evidence>
<dbReference type="InterPro" id="IPR035965">
    <property type="entry name" value="PAS-like_dom_sf"/>
</dbReference>
<dbReference type="InterPro" id="IPR003661">
    <property type="entry name" value="HisK_dim/P_dom"/>
</dbReference>
<dbReference type="PROSITE" id="PS50110">
    <property type="entry name" value="RESPONSE_REGULATORY"/>
    <property type="match status" value="1"/>
</dbReference>
<evidence type="ECO:0000256" key="6">
    <source>
        <dbReference type="PROSITE-ProRule" id="PRU00169"/>
    </source>
</evidence>
<proteinExistence type="predicted"/>
<dbReference type="InterPro" id="IPR003018">
    <property type="entry name" value="GAF"/>
</dbReference>
<dbReference type="Pfam" id="PF13426">
    <property type="entry name" value="PAS_9"/>
    <property type="match status" value="1"/>
</dbReference>
<dbReference type="Gene3D" id="3.30.565.10">
    <property type="entry name" value="Histidine kinase-like ATPase, C-terminal domain"/>
    <property type="match status" value="1"/>
</dbReference>
<feature type="modified residue" description="4-aspartylphosphate" evidence="6">
    <location>
        <position position="774"/>
    </location>
</feature>
<dbReference type="EMBL" id="LJYG01000047">
    <property type="protein sequence ID" value="KRQ14709.1"/>
    <property type="molecule type" value="Genomic_DNA"/>
</dbReference>
<dbReference type="Gene3D" id="3.40.50.2300">
    <property type="match status" value="1"/>
</dbReference>
<dbReference type="Gene3D" id="1.10.287.130">
    <property type="match status" value="1"/>
</dbReference>
<dbReference type="SMART" id="SM00065">
    <property type="entry name" value="GAF"/>
    <property type="match status" value="1"/>
</dbReference>
<dbReference type="Pfam" id="PF00512">
    <property type="entry name" value="HisKA"/>
    <property type="match status" value="1"/>
</dbReference>
<dbReference type="SUPFAM" id="SSF52172">
    <property type="entry name" value="CheY-like"/>
    <property type="match status" value="2"/>
</dbReference>
<dbReference type="PANTHER" id="PTHR43065">
    <property type="entry name" value="SENSOR HISTIDINE KINASE"/>
    <property type="match status" value="1"/>
</dbReference>
<dbReference type="OrthoDB" id="9796100at2"/>
<dbReference type="PANTHER" id="PTHR43065:SF49">
    <property type="entry name" value="HISTIDINE KINASE"/>
    <property type="match status" value="1"/>
</dbReference>